<reference evidence="2 3" key="1">
    <citation type="submission" date="2020-02" db="EMBL/GenBank/DDBJ databases">
        <title>Complete genome sequence of Flavobacteriaceae bacterium.</title>
        <authorList>
            <person name="Kim S.-J."/>
            <person name="Kim Y.-S."/>
            <person name="Kim K.-H."/>
        </authorList>
    </citation>
    <scope>NUCLEOTIDE SEQUENCE [LARGE SCALE GENOMIC DNA]</scope>
    <source>
        <strain evidence="2 3">RR4-40</strain>
    </source>
</reference>
<accession>A0A6G6GMY8</accession>
<dbReference type="Proteomes" id="UP000505306">
    <property type="component" value="Chromosome"/>
</dbReference>
<sequence>MKGFIILLVMVVNLMVCCAPATSEMNTSIEVSAHYNGADATVIQVTDQYFPSYHFYVRDDTRKFSSAWAEFLAFKYNIPLHVFEQNVKGSMFKAFLQTGRGGASVYYPSCSVPYRKSKLDSIIAEIGEVYGRTPTTLSYGCGKLNYTDSLPTYILGARTSNAIPIGIEVNAITWYGNGLGVAYQLDFSQRQQILKYPAGGRFYTDIIQKNIEAEEAANFVKEQVSIAVNTNGFYTNFMHWHDYAIDNDKRVEGVAVMEPLFKAMEMGLKGSRNSYLDYNEAIEYLYAKEAVDTIKKIEVSHKQLKLVVQHSNKRDADYTVIKTPVTLKIPKDALGKYDIMDTKQNDTIISIFQDKNNFYLNVLLNYDRDSTTVSLINGEDRYIIDNLEKKLKIREQNFSKSITTNIPSKFVLFRRKQGVKIYEIELIDRRLNFSEKYKPPNFQEGYDYFCGAITRTRQSALIHIKN</sequence>
<protein>
    <recommendedName>
        <fullName evidence="4">Solute-binding protein family 3/N-terminal domain-containing protein</fullName>
    </recommendedName>
</protein>
<evidence type="ECO:0000313" key="3">
    <source>
        <dbReference type="Proteomes" id="UP000505306"/>
    </source>
</evidence>
<proteinExistence type="predicted"/>
<feature type="signal peptide" evidence="1">
    <location>
        <begin position="1"/>
        <end position="21"/>
    </location>
</feature>
<name>A0A6G6GMY8_9FLAO</name>
<gene>
    <name evidence="2" type="ORF">G5B37_10185</name>
</gene>
<keyword evidence="1" id="KW-0732">Signal</keyword>
<dbReference type="KEGG" id="mgel:G5B37_10185"/>
<dbReference type="AlphaFoldDB" id="A0A6G6GMY8"/>
<evidence type="ECO:0000313" key="2">
    <source>
        <dbReference type="EMBL" id="QIE59919.1"/>
    </source>
</evidence>
<evidence type="ECO:0008006" key="4">
    <source>
        <dbReference type="Google" id="ProtNLM"/>
    </source>
</evidence>
<evidence type="ECO:0000256" key="1">
    <source>
        <dbReference type="SAM" id="SignalP"/>
    </source>
</evidence>
<organism evidence="2 3">
    <name type="scientific">Rasiella rasia</name>
    <dbReference type="NCBI Taxonomy" id="2744027"/>
    <lineage>
        <taxon>Bacteria</taxon>
        <taxon>Pseudomonadati</taxon>
        <taxon>Bacteroidota</taxon>
        <taxon>Flavobacteriia</taxon>
        <taxon>Flavobacteriales</taxon>
        <taxon>Flavobacteriaceae</taxon>
        <taxon>Rasiella</taxon>
    </lineage>
</organism>
<dbReference type="EMBL" id="CP049057">
    <property type="protein sequence ID" value="QIE59919.1"/>
    <property type="molecule type" value="Genomic_DNA"/>
</dbReference>
<keyword evidence="3" id="KW-1185">Reference proteome</keyword>
<dbReference type="RefSeq" id="WP_164679931.1">
    <property type="nucleotide sequence ID" value="NZ_CP049057.1"/>
</dbReference>
<feature type="chain" id="PRO_5026340509" description="Solute-binding protein family 3/N-terminal domain-containing protein" evidence="1">
    <location>
        <begin position="22"/>
        <end position="466"/>
    </location>
</feature>